<accession>A0A9K3Q0D1</accession>
<dbReference type="Proteomes" id="UP000693970">
    <property type="component" value="Unassembled WGS sequence"/>
</dbReference>
<dbReference type="PROSITE" id="PS51450">
    <property type="entry name" value="LRR"/>
    <property type="match status" value="1"/>
</dbReference>
<proteinExistence type="predicted"/>
<dbReference type="GO" id="GO:0048471">
    <property type="term" value="C:perinuclear region of cytoplasm"/>
    <property type="evidence" value="ECO:0007669"/>
    <property type="project" value="TreeGrafter"/>
</dbReference>
<dbReference type="PANTHER" id="PTHR24113:SF15">
    <property type="entry name" value="NACHT DOMAIN-CONTAINING PROTEIN"/>
    <property type="match status" value="1"/>
</dbReference>
<comment type="caution">
    <text evidence="1">The sequence shown here is derived from an EMBL/GenBank/DDBJ whole genome shotgun (WGS) entry which is preliminary data.</text>
</comment>
<dbReference type="EMBL" id="JAGRRH010000007">
    <property type="protein sequence ID" value="KAG7366418.1"/>
    <property type="molecule type" value="Genomic_DNA"/>
</dbReference>
<keyword evidence="2" id="KW-1185">Reference proteome</keyword>
<dbReference type="GO" id="GO:0005096">
    <property type="term" value="F:GTPase activator activity"/>
    <property type="evidence" value="ECO:0007669"/>
    <property type="project" value="InterPro"/>
</dbReference>
<dbReference type="PANTHER" id="PTHR24113">
    <property type="entry name" value="RAN GTPASE-ACTIVATING PROTEIN 1"/>
    <property type="match status" value="1"/>
</dbReference>
<dbReference type="AlphaFoldDB" id="A0A9K3Q0D1"/>
<dbReference type="SMART" id="SM00368">
    <property type="entry name" value="LRR_RI"/>
    <property type="match status" value="8"/>
</dbReference>
<evidence type="ECO:0000313" key="1">
    <source>
        <dbReference type="EMBL" id="KAG7366418.1"/>
    </source>
</evidence>
<dbReference type="GO" id="GO:0005634">
    <property type="term" value="C:nucleus"/>
    <property type="evidence" value="ECO:0007669"/>
    <property type="project" value="TreeGrafter"/>
</dbReference>
<dbReference type="InterPro" id="IPR001611">
    <property type="entry name" value="Leu-rich_rpt"/>
</dbReference>
<organism evidence="1 2">
    <name type="scientific">Nitzschia inconspicua</name>
    <dbReference type="NCBI Taxonomy" id="303405"/>
    <lineage>
        <taxon>Eukaryota</taxon>
        <taxon>Sar</taxon>
        <taxon>Stramenopiles</taxon>
        <taxon>Ochrophyta</taxon>
        <taxon>Bacillariophyta</taxon>
        <taxon>Bacillariophyceae</taxon>
        <taxon>Bacillariophycidae</taxon>
        <taxon>Bacillariales</taxon>
        <taxon>Bacillariaceae</taxon>
        <taxon>Nitzschia</taxon>
    </lineage>
</organism>
<reference evidence="1" key="2">
    <citation type="submission" date="2021-04" db="EMBL/GenBank/DDBJ databases">
        <authorList>
            <person name="Podell S."/>
        </authorList>
    </citation>
    <scope>NUCLEOTIDE SEQUENCE</scope>
    <source>
        <strain evidence="1">Hildebrandi</strain>
    </source>
</reference>
<evidence type="ECO:0000313" key="2">
    <source>
        <dbReference type="Proteomes" id="UP000693970"/>
    </source>
</evidence>
<sequence length="499" mass="55785">MLEEFFSALWNDIFHHCRHGNTDDVDEEDHDGGDNTLSGPFYITRNHNNDAIPRRKNKNQKSTRKCDKQRCMSAPLHPFQSFSHLCDRIERDDPNLTLVEFRGEFLNVRRLARALANNHHIVEFNLIQSIRDRETRDSRPRSAPTHDLLHLCLEGLQHNTAIEKLDLTETTIRASGAAFVSQGLQHHPQLQRLRLGRCLLQDEGLRRLAAAPLGIRLEELDLCGNNLSDGTALLQLLQQNPHLKKLDISNNAFTNKGLEQFLSCGGFRALQVCDLSCNNIRRGVALSLGKALADPACQLKELYLDANEMINCSVESIALGLASNVSLEKLSLNGNDLCDVSAVKIAAAMGTNPNIRIRELLMSGNKIRETGANAIMKHACESMTKLDLSRNQICDGRIICRILRSENTTIRKLSLSRNPIPLQQAHEVELWTRLNNAGGRQLLSITGEKQKGGDAMAVWPKILGRVSSHPNGVYYFLTRKPELFQAVSSMEGIRGESCS</sequence>
<dbReference type="Pfam" id="PF13516">
    <property type="entry name" value="LRR_6"/>
    <property type="match status" value="2"/>
</dbReference>
<name>A0A9K3Q0D1_9STRA</name>
<dbReference type="GO" id="GO:0006913">
    <property type="term" value="P:nucleocytoplasmic transport"/>
    <property type="evidence" value="ECO:0007669"/>
    <property type="project" value="TreeGrafter"/>
</dbReference>
<gene>
    <name evidence="1" type="ORF">IV203_029088</name>
</gene>
<dbReference type="OrthoDB" id="120976at2759"/>
<reference evidence="1" key="1">
    <citation type="journal article" date="2021" name="Sci. Rep.">
        <title>Diploid genomic architecture of Nitzschia inconspicua, an elite biomass production diatom.</title>
        <authorList>
            <person name="Oliver A."/>
            <person name="Podell S."/>
            <person name="Pinowska A."/>
            <person name="Traller J.C."/>
            <person name="Smith S.R."/>
            <person name="McClure R."/>
            <person name="Beliaev A."/>
            <person name="Bohutskyi P."/>
            <person name="Hill E.A."/>
            <person name="Rabines A."/>
            <person name="Zheng H."/>
            <person name="Allen L.Z."/>
            <person name="Kuo A."/>
            <person name="Grigoriev I.V."/>
            <person name="Allen A.E."/>
            <person name="Hazlebeck D."/>
            <person name="Allen E.E."/>
        </authorList>
    </citation>
    <scope>NUCLEOTIDE SEQUENCE</scope>
    <source>
        <strain evidence="1">Hildebrandi</strain>
    </source>
</reference>
<dbReference type="InterPro" id="IPR027038">
    <property type="entry name" value="RanGap"/>
</dbReference>
<dbReference type="GO" id="GO:0031267">
    <property type="term" value="F:small GTPase binding"/>
    <property type="evidence" value="ECO:0007669"/>
    <property type="project" value="TreeGrafter"/>
</dbReference>
<dbReference type="GO" id="GO:0005829">
    <property type="term" value="C:cytosol"/>
    <property type="evidence" value="ECO:0007669"/>
    <property type="project" value="TreeGrafter"/>
</dbReference>
<protein>
    <submittedName>
        <fullName evidence="1">Leucine rich repeat LRR-containing protein</fullName>
    </submittedName>
</protein>